<dbReference type="Pfam" id="PF00497">
    <property type="entry name" value="SBP_bac_3"/>
    <property type="match status" value="1"/>
</dbReference>
<proteinExistence type="predicted"/>
<dbReference type="PANTHER" id="PTHR35936">
    <property type="entry name" value="MEMBRANE-BOUND LYTIC MUREIN TRANSGLYCOSYLASE F"/>
    <property type="match status" value="1"/>
</dbReference>
<dbReference type="PANTHER" id="PTHR35936:SF19">
    <property type="entry name" value="AMINO-ACID-BINDING PROTEIN YXEM-RELATED"/>
    <property type="match status" value="1"/>
</dbReference>
<organism evidence="3 4">
    <name type="scientific">Helicobacter aurati</name>
    <dbReference type="NCBI Taxonomy" id="137778"/>
    <lineage>
        <taxon>Bacteria</taxon>
        <taxon>Pseudomonadati</taxon>
        <taxon>Campylobacterota</taxon>
        <taxon>Epsilonproteobacteria</taxon>
        <taxon>Campylobacterales</taxon>
        <taxon>Helicobacteraceae</taxon>
        <taxon>Helicobacter</taxon>
    </lineage>
</organism>
<dbReference type="AlphaFoldDB" id="A0A3D8J972"/>
<dbReference type="Gene3D" id="3.40.190.10">
    <property type="entry name" value="Periplasmic binding protein-like II"/>
    <property type="match status" value="2"/>
</dbReference>
<keyword evidence="1" id="KW-0732">Signal</keyword>
<sequence>MKKIQTLRAVLVVLLMSIVLGESLFSQEKQNLIVAGSENAYKPFAYLDSKNNPIGFDNEVLQVVMSYIPNARLQIVSVPWNVIFTGLDSGKFDVVANQIAKNEQREKKYLFSKQPYFYGVSGLILGKDSRITHIKELNNTKIGVTVGSNHAANLEKYVQEHPEQNITIMYYKTSPALVADLGNGRIQAMINDPASAADYAKSQHVQLTVTDFAFEKIPVYFIFRKDSKRLAQTLNEALEQALRDGKISELSIKYFGVDQTK</sequence>
<protein>
    <recommendedName>
        <fullName evidence="2">Solute-binding protein family 3/N-terminal domain-containing protein</fullName>
    </recommendedName>
</protein>
<evidence type="ECO:0000313" key="4">
    <source>
        <dbReference type="Proteomes" id="UP000256424"/>
    </source>
</evidence>
<gene>
    <name evidence="3" type="ORF">CQA66_01630</name>
</gene>
<comment type="caution">
    <text evidence="3">The sequence shown here is derived from an EMBL/GenBank/DDBJ whole genome shotgun (WGS) entry which is preliminary data.</text>
</comment>
<evidence type="ECO:0000259" key="2">
    <source>
        <dbReference type="SMART" id="SM00062"/>
    </source>
</evidence>
<feature type="domain" description="Solute-binding protein family 3/N-terminal" evidence="2">
    <location>
        <begin position="32"/>
        <end position="258"/>
    </location>
</feature>
<dbReference type="InterPro" id="IPR001638">
    <property type="entry name" value="Solute-binding_3/MltF_N"/>
</dbReference>
<dbReference type="OrthoDB" id="5431130at2"/>
<dbReference type="Proteomes" id="UP000256424">
    <property type="component" value="Unassembled WGS sequence"/>
</dbReference>
<reference evidence="3 4" key="1">
    <citation type="submission" date="2018-04" db="EMBL/GenBank/DDBJ databases">
        <title>Novel Campyloabacter and Helicobacter Species and Strains.</title>
        <authorList>
            <person name="Mannion A.J."/>
            <person name="Shen Z."/>
            <person name="Fox J.G."/>
        </authorList>
    </citation>
    <scope>NUCLEOTIDE SEQUENCE [LARGE SCALE GENOMIC DNA]</scope>
    <source>
        <strain evidence="3 4">MIT 97-5075</strain>
    </source>
</reference>
<keyword evidence="4" id="KW-1185">Reference proteome</keyword>
<evidence type="ECO:0000313" key="3">
    <source>
        <dbReference type="EMBL" id="RDU73391.1"/>
    </source>
</evidence>
<dbReference type="RefSeq" id="WP_104763004.1">
    <property type="nucleotide sequence ID" value="NZ_FZPM01000012.1"/>
</dbReference>
<evidence type="ECO:0000256" key="1">
    <source>
        <dbReference type="ARBA" id="ARBA00022729"/>
    </source>
</evidence>
<dbReference type="SMART" id="SM00062">
    <property type="entry name" value="PBPb"/>
    <property type="match status" value="1"/>
</dbReference>
<accession>A0A3D8J972</accession>
<name>A0A3D8J972_9HELI</name>
<dbReference type="EMBL" id="NXLW01000002">
    <property type="protein sequence ID" value="RDU73391.1"/>
    <property type="molecule type" value="Genomic_DNA"/>
</dbReference>
<dbReference type="SUPFAM" id="SSF53850">
    <property type="entry name" value="Periplasmic binding protein-like II"/>
    <property type="match status" value="1"/>
</dbReference>